<proteinExistence type="predicted"/>
<gene>
    <name evidence="1" type="ORF">C1I64_00095</name>
</gene>
<dbReference type="EMBL" id="CP028137">
    <property type="protein sequence ID" value="AZZ50610.1"/>
    <property type="molecule type" value="Genomic_DNA"/>
</dbReference>
<dbReference type="RefSeq" id="WP_341867811.1">
    <property type="nucleotide sequence ID" value="NZ_CP028137.1"/>
</dbReference>
<sequence length="253" mass="27290">MIDASPRLIEVVRAGWEMDCCGAPFAVGDRVTWSLLSYPARPTGPARYAEEHHQALSDALTVSGVVRGIVGETVLGSIPAIGEGGVLVPDPSRRRLQRLASWDRSTGGATLRVALEIDADAELPPPWEPPESTPDTRTPDPEVVAALHALLVRLHDAWRGRIGIRSADRGRKASIVPHTAGAGELHWALGTEHLVVNLGYDRVILPGDLEGVARLEVIADEVARGVVRQDPPITSQGVLLMPVRRRRVPTSAW</sequence>
<dbReference type="InterPro" id="IPR046485">
    <property type="entry name" value="DUF6578"/>
</dbReference>
<name>A0A3Q9UW49_9MICO</name>
<dbReference type="KEGG" id="rfs:C1I64_00095"/>
<organism evidence="1 2">
    <name type="scientific">Rathayibacter festucae DSM 15932</name>
    <dbReference type="NCBI Taxonomy" id="1328866"/>
    <lineage>
        <taxon>Bacteria</taxon>
        <taxon>Bacillati</taxon>
        <taxon>Actinomycetota</taxon>
        <taxon>Actinomycetes</taxon>
        <taxon>Micrococcales</taxon>
        <taxon>Microbacteriaceae</taxon>
        <taxon>Rathayibacter</taxon>
    </lineage>
</organism>
<dbReference type="AlphaFoldDB" id="A0A3Q9UW49"/>
<accession>A0A3Q9UW49</accession>
<evidence type="ECO:0000313" key="2">
    <source>
        <dbReference type="Proteomes" id="UP000285317"/>
    </source>
</evidence>
<protein>
    <submittedName>
        <fullName evidence="1">Uncharacterized protein</fullName>
    </submittedName>
</protein>
<dbReference type="Pfam" id="PF20218">
    <property type="entry name" value="DUF6578"/>
    <property type="match status" value="1"/>
</dbReference>
<evidence type="ECO:0000313" key="1">
    <source>
        <dbReference type="EMBL" id="AZZ50610.1"/>
    </source>
</evidence>
<reference evidence="1 2" key="1">
    <citation type="submission" date="2018-03" db="EMBL/GenBank/DDBJ databases">
        <title>Bacteriophage NCPPB3778 and a type I-E CRISPR drive the evolution of the US Biological Select Agent, Rathayibacter toxicus.</title>
        <authorList>
            <person name="Davis E.W.II."/>
            <person name="Tabima J.F."/>
            <person name="Weisberg A.J."/>
            <person name="Dantas Lopes L."/>
            <person name="Wiseman M.S."/>
            <person name="Wiseman M.S."/>
            <person name="Pupko T."/>
            <person name="Belcher M.S."/>
            <person name="Sechler A.J."/>
            <person name="Tancos M.A."/>
            <person name="Schroeder B.K."/>
            <person name="Murray T.D."/>
            <person name="Luster D.G."/>
            <person name="Schneider W.L."/>
            <person name="Rogers E."/>
            <person name="Andreote F.D."/>
            <person name="Grunwald N.J."/>
            <person name="Putnam M.L."/>
            <person name="Chang J.H."/>
        </authorList>
    </citation>
    <scope>NUCLEOTIDE SEQUENCE [LARGE SCALE GENOMIC DNA]</scope>
    <source>
        <strain evidence="1 2">DSM 15932</strain>
    </source>
</reference>
<dbReference type="Proteomes" id="UP000285317">
    <property type="component" value="Chromosome"/>
</dbReference>